<dbReference type="InterPro" id="IPR012309">
    <property type="entry name" value="DNA_ligase_ATP-dep_C"/>
</dbReference>
<dbReference type="InterPro" id="IPR016059">
    <property type="entry name" value="DNA_ligase_ATP-dep_CS"/>
</dbReference>
<keyword evidence="7" id="KW-0234">DNA repair</keyword>
<dbReference type="InterPro" id="IPR000977">
    <property type="entry name" value="DNA_ligase_ATP-dep"/>
</dbReference>
<dbReference type="EMBL" id="GL349433">
    <property type="protein sequence ID" value="KNC45925.1"/>
    <property type="molecule type" value="Genomic_DNA"/>
</dbReference>
<evidence type="ECO:0000256" key="2">
    <source>
        <dbReference type="ARBA" id="ARBA00022598"/>
    </source>
</evidence>
<evidence type="ECO:0000256" key="1">
    <source>
        <dbReference type="ARBA" id="ARBA00007572"/>
    </source>
</evidence>
<reference evidence="11 12" key="1">
    <citation type="submission" date="2010-05" db="EMBL/GenBank/DDBJ databases">
        <title>The Genome Sequence of Thecamonas trahens ATCC 50062.</title>
        <authorList>
            <consortium name="The Broad Institute Genome Sequencing Platform"/>
            <person name="Russ C."/>
            <person name="Cuomo C."/>
            <person name="Shea T."/>
            <person name="Young S.K."/>
            <person name="Zeng Q."/>
            <person name="Koehrsen M."/>
            <person name="Haas B."/>
            <person name="Borodovsky M."/>
            <person name="Guigo R."/>
            <person name="Alvarado L."/>
            <person name="Berlin A."/>
            <person name="Bochicchio J."/>
            <person name="Borenstein D."/>
            <person name="Chapman S."/>
            <person name="Chen Z."/>
            <person name="Freedman E."/>
            <person name="Gellesch M."/>
            <person name="Goldberg J."/>
            <person name="Griggs A."/>
            <person name="Gujja S."/>
            <person name="Heilman E."/>
            <person name="Heiman D."/>
            <person name="Hepburn T."/>
            <person name="Howarth C."/>
            <person name="Jen D."/>
            <person name="Larson L."/>
            <person name="Mehta T."/>
            <person name="Park D."/>
            <person name="Pearson M."/>
            <person name="Roberts A."/>
            <person name="Saif S."/>
            <person name="Shenoy N."/>
            <person name="Sisk P."/>
            <person name="Stolte C."/>
            <person name="Sykes S."/>
            <person name="Thomson T."/>
            <person name="Walk T."/>
            <person name="White J."/>
            <person name="Yandava C."/>
            <person name="Burger G."/>
            <person name="Gray M.W."/>
            <person name="Holland P.W.H."/>
            <person name="King N."/>
            <person name="Lang F.B.F."/>
            <person name="Roger A.J."/>
            <person name="Ruiz-Trillo I."/>
            <person name="Lander E."/>
            <person name="Nusbaum C."/>
        </authorList>
    </citation>
    <scope>NUCLEOTIDE SEQUENCE [LARGE SCALE GENOMIC DNA]</scope>
    <source>
        <strain evidence="11 12">ATCC 50062</strain>
    </source>
</reference>
<evidence type="ECO:0000256" key="9">
    <source>
        <dbReference type="SAM" id="MobiDB-lite"/>
    </source>
</evidence>
<dbReference type="RefSeq" id="XP_013762908.1">
    <property type="nucleotide sequence ID" value="XM_013907454.1"/>
</dbReference>
<protein>
    <recommendedName>
        <fullName evidence="7">DNA ligase</fullName>
        <ecNumber evidence="7">6.5.1.1</ecNumber>
    </recommendedName>
</protein>
<dbReference type="PROSITE" id="PS00333">
    <property type="entry name" value="DNA_LIGASE_A2"/>
    <property type="match status" value="1"/>
</dbReference>
<keyword evidence="2 7" id="KW-0436">Ligase</keyword>
<dbReference type="Pfam" id="PF04679">
    <property type="entry name" value="DNA_ligase_A_C"/>
    <property type="match status" value="1"/>
</dbReference>
<sequence length="1114" mass="117692">MKLSRGPSNTGAGKLAQFTSLLQQIRSESSHTGKTEVIERFLASYQGSVYLLFKLLLTKEDKRVYNIRDKQLAKLMAQLLDMPVDSVRGHLAKSGSMAETAAYFFSKASYLRPQAVSTLSLAEVDAFLDKFTEATTEADQTALLAKVLARATAEDLETFLLLLNHDVRARIGTHAALKALGVEAVSAYRHSADLKLLIDRMRGRTPSSLAAAESGGPPPSSASNFTLMKPIKPMLARACKSVDEAFRRVPQGMYAEIKYDGERIQIHKNGSSFAYYSRNLKPVLSWKTAPIEQFVLNATSASTIVLDGEILLVDTASGAPLPFAMFSKHKNANFASATVCLFIFDILYLDGVPLLDKPISERRALLKQHLTVVPNRIQLSELTEIHQEADLTSLMNRVIRQGLEGLVLKAIDSVYTPAARHWLKIKKDYLKGMADTADLVVLGAYYGKGSNGGLLTTFLMGSFDPATALWKTVCKVGSFDDAGVAELQTRFLPLMDPLAGPNARAIPPWLDVHSVYAPDFVVRDPMAMPVWEVEGAEFSISSHHTANGISIRFPRFVRERTDKSVADHTSLPQLVALRDASVSGNVLALRDRDSGSASRSASASASATSRKRGAQAAITQFANPAKKARGLLSSPSGGVAPPSSPPPQWTVPVASPAAARPSAVNYVTATLANVLASDWAGGLAASGKPLYVVAMVVDAAEAWSAPGSQGPAVEAAAPGAKSRFAAAGQAAASLGAITFLEVAPLVTVVTVGCLDSSAAVNTAAVAMPGFVTSIYTSALAKVAARAYTNGGAVVVPEVRGGVVPYLDRAALYKALQDTTVARRVVTIVAGAAGQSTPAPAPAVGPPQVAPTGPVPMVEETRAPPPPVAPAKRVTKPLVHKRVVLSVKDAEKRRKVVAAVRAMGAEVQEAWRPSGINASHFMIALNESRSATEVRELGAPVVGMSLLEHLMAGHKLPSRLELISRWTVSNADAETAAVEARPMAVAQPVKAQPVEAEQVEAPAAAKPASAVFAGVTVLLYNVPAAEYSEVYRYLVAHEAEVLNAEPDALDAVGDVASASVPGSGLDTIVVGDGSGWDAVLAAIGGAHPQVRVKTVGWVWASIKAGAVVEGHELVR</sequence>
<dbReference type="STRING" id="461836.A0A0L0D1C1"/>
<dbReference type="PANTHER" id="PTHR45674:SF9">
    <property type="entry name" value="DNA LIGASE 3"/>
    <property type="match status" value="1"/>
</dbReference>
<dbReference type="Gene3D" id="2.40.50.140">
    <property type="entry name" value="Nucleic acid-binding proteins"/>
    <property type="match status" value="1"/>
</dbReference>
<dbReference type="InterPro" id="IPR012308">
    <property type="entry name" value="DNA_ligase_ATP-dep_N"/>
</dbReference>
<evidence type="ECO:0000256" key="5">
    <source>
        <dbReference type="ARBA" id="ARBA00022840"/>
    </source>
</evidence>
<dbReference type="Gene3D" id="3.30.1490.70">
    <property type="match status" value="1"/>
</dbReference>
<dbReference type="GO" id="GO:0003910">
    <property type="term" value="F:DNA ligase (ATP) activity"/>
    <property type="evidence" value="ECO:0007669"/>
    <property type="project" value="UniProtKB-EC"/>
</dbReference>
<keyword evidence="5 7" id="KW-0067">ATP-binding</keyword>
<dbReference type="Pfam" id="PF01068">
    <property type="entry name" value="DNA_ligase_A_M"/>
    <property type="match status" value="1"/>
</dbReference>
<keyword evidence="7" id="KW-0233">DNA recombination</keyword>
<dbReference type="PANTHER" id="PTHR45674">
    <property type="entry name" value="DNA LIGASE 1/3 FAMILY MEMBER"/>
    <property type="match status" value="1"/>
</dbReference>
<dbReference type="AlphaFoldDB" id="A0A0L0D1C1"/>
<feature type="region of interest" description="Disordered" evidence="9">
    <location>
        <begin position="629"/>
        <end position="653"/>
    </location>
</feature>
<dbReference type="Gene3D" id="3.30.470.30">
    <property type="entry name" value="DNA ligase/mRNA capping enzyme"/>
    <property type="match status" value="1"/>
</dbReference>
<feature type="compositionally biased region" description="Low complexity" evidence="9">
    <location>
        <begin position="595"/>
        <end position="608"/>
    </location>
</feature>
<evidence type="ECO:0000256" key="6">
    <source>
        <dbReference type="ARBA" id="ARBA00034003"/>
    </source>
</evidence>
<evidence type="ECO:0000259" key="10">
    <source>
        <dbReference type="PROSITE" id="PS50160"/>
    </source>
</evidence>
<dbReference type="SUPFAM" id="SSF50249">
    <property type="entry name" value="Nucleic acid-binding proteins"/>
    <property type="match status" value="1"/>
</dbReference>
<keyword evidence="3" id="KW-0235">DNA replication</keyword>
<dbReference type="eggNOG" id="KOG4437">
    <property type="taxonomic scope" value="Eukaryota"/>
</dbReference>
<dbReference type="GeneID" id="25559866"/>
<feature type="region of interest" description="Disordered" evidence="9">
    <location>
        <begin position="591"/>
        <end position="616"/>
    </location>
</feature>
<gene>
    <name evidence="11" type="ORF">AMSG_00038</name>
</gene>
<dbReference type="EC" id="6.5.1.1" evidence="7"/>
<accession>A0A0L0D1C1</accession>
<dbReference type="GO" id="GO:0006302">
    <property type="term" value="P:double-strand break repair"/>
    <property type="evidence" value="ECO:0007669"/>
    <property type="project" value="TreeGrafter"/>
</dbReference>
<dbReference type="GO" id="GO:0005524">
    <property type="term" value="F:ATP binding"/>
    <property type="evidence" value="ECO:0007669"/>
    <property type="project" value="UniProtKB-KW"/>
</dbReference>
<proteinExistence type="inferred from homology"/>
<keyword evidence="4 7" id="KW-0547">Nucleotide-binding</keyword>
<evidence type="ECO:0000256" key="8">
    <source>
        <dbReference type="RuleBase" id="RU004196"/>
    </source>
</evidence>
<dbReference type="InterPro" id="IPR036599">
    <property type="entry name" value="DNA_ligase_N_sf"/>
</dbReference>
<dbReference type="GO" id="GO:0006310">
    <property type="term" value="P:DNA recombination"/>
    <property type="evidence" value="ECO:0007669"/>
    <property type="project" value="UniProtKB-KW"/>
</dbReference>
<dbReference type="SUPFAM" id="SSF56091">
    <property type="entry name" value="DNA ligase/mRNA capping enzyme, catalytic domain"/>
    <property type="match status" value="1"/>
</dbReference>
<dbReference type="InterPro" id="IPR012310">
    <property type="entry name" value="DNA_ligase_ATP-dep_cent"/>
</dbReference>
<evidence type="ECO:0000256" key="3">
    <source>
        <dbReference type="ARBA" id="ARBA00022705"/>
    </source>
</evidence>
<comment type="similarity">
    <text evidence="1 8">Belongs to the ATP-dependent DNA ligase family.</text>
</comment>
<organism evidence="11 12">
    <name type="scientific">Thecamonas trahens ATCC 50062</name>
    <dbReference type="NCBI Taxonomy" id="461836"/>
    <lineage>
        <taxon>Eukaryota</taxon>
        <taxon>Apusozoa</taxon>
        <taxon>Apusomonadida</taxon>
        <taxon>Apusomonadidae</taxon>
        <taxon>Thecamonas</taxon>
    </lineage>
</organism>
<dbReference type="PROSITE" id="PS50160">
    <property type="entry name" value="DNA_LIGASE_A3"/>
    <property type="match status" value="1"/>
</dbReference>
<dbReference type="GO" id="GO:0071897">
    <property type="term" value="P:DNA biosynthetic process"/>
    <property type="evidence" value="ECO:0007669"/>
    <property type="project" value="InterPro"/>
</dbReference>
<dbReference type="PROSITE" id="PS00697">
    <property type="entry name" value="DNA_LIGASE_A1"/>
    <property type="match status" value="1"/>
</dbReference>
<comment type="catalytic activity">
    <reaction evidence="6 7">
        <text>ATP + (deoxyribonucleotide)n-3'-hydroxyl + 5'-phospho-(deoxyribonucleotide)m = (deoxyribonucleotide)n+m + AMP + diphosphate.</text>
        <dbReference type="EC" id="6.5.1.1"/>
    </reaction>
</comment>
<evidence type="ECO:0000256" key="7">
    <source>
        <dbReference type="RuleBase" id="RU000617"/>
    </source>
</evidence>
<dbReference type="GO" id="GO:0006273">
    <property type="term" value="P:lagging strand elongation"/>
    <property type="evidence" value="ECO:0007669"/>
    <property type="project" value="TreeGrafter"/>
</dbReference>
<dbReference type="OrthoDB" id="206088at2759"/>
<name>A0A0L0D1C1_THETB</name>
<dbReference type="Gene3D" id="1.10.3260.10">
    <property type="entry name" value="DNA ligase, ATP-dependent, N-terminal domain"/>
    <property type="match status" value="1"/>
</dbReference>
<dbReference type="InterPro" id="IPR050191">
    <property type="entry name" value="ATP-dep_DNA_ligase"/>
</dbReference>
<evidence type="ECO:0000313" key="11">
    <source>
        <dbReference type="EMBL" id="KNC45925.1"/>
    </source>
</evidence>
<dbReference type="GO" id="GO:0003677">
    <property type="term" value="F:DNA binding"/>
    <property type="evidence" value="ECO:0007669"/>
    <property type="project" value="InterPro"/>
</dbReference>
<dbReference type="InterPro" id="IPR012340">
    <property type="entry name" value="NA-bd_OB-fold"/>
</dbReference>
<dbReference type="Proteomes" id="UP000054408">
    <property type="component" value="Unassembled WGS sequence"/>
</dbReference>
<evidence type="ECO:0000313" key="12">
    <source>
        <dbReference type="Proteomes" id="UP000054408"/>
    </source>
</evidence>
<dbReference type="Pfam" id="PF04675">
    <property type="entry name" value="DNA_ligase_A_N"/>
    <property type="match status" value="1"/>
</dbReference>
<dbReference type="NCBIfam" id="TIGR00574">
    <property type="entry name" value="dnl1"/>
    <property type="match status" value="1"/>
</dbReference>
<keyword evidence="12" id="KW-1185">Reference proteome</keyword>
<keyword evidence="7" id="KW-0227">DNA damage</keyword>
<evidence type="ECO:0000256" key="4">
    <source>
        <dbReference type="ARBA" id="ARBA00022741"/>
    </source>
</evidence>
<feature type="domain" description="ATP-dependent DNA ligase family profile" evidence="10">
    <location>
        <begin position="332"/>
        <end position="464"/>
    </location>
</feature>
<dbReference type="GO" id="GO:0070421">
    <property type="term" value="C:DNA ligase III-XRCC1 complex"/>
    <property type="evidence" value="ECO:0007669"/>
    <property type="project" value="TreeGrafter"/>
</dbReference>